<dbReference type="Proteomes" id="UP001367508">
    <property type="component" value="Unassembled WGS sequence"/>
</dbReference>
<protein>
    <submittedName>
        <fullName evidence="1">Uncharacterized protein</fullName>
    </submittedName>
</protein>
<evidence type="ECO:0000313" key="1">
    <source>
        <dbReference type="EMBL" id="KAK7321139.1"/>
    </source>
</evidence>
<organism evidence="1 2">
    <name type="scientific">Canavalia gladiata</name>
    <name type="common">Sword bean</name>
    <name type="synonym">Dolichos gladiatus</name>
    <dbReference type="NCBI Taxonomy" id="3824"/>
    <lineage>
        <taxon>Eukaryota</taxon>
        <taxon>Viridiplantae</taxon>
        <taxon>Streptophyta</taxon>
        <taxon>Embryophyta</taxon>
        <taxon>Tracheophyta</taxon>
        <taxon>Spermatophyta</taxon>
        <taxon>Magnoliopsida</taxon>
        <taxon>eudicotyledons</taxon>
        <taxon>Gunneridae</taxon>
        <taxon>Pentapetalae</taxon>
        <taxon>rosids</taxon>
        <taxon>fabids</taxon>
        <taxon>Fabales</taxon>
        <taxon>Fabaceae</taxon>
        <taxon>Papilionoideae</taxon>
        <taxon>50 kb inversion clade</taxon>
        <taxon>NPAAA clade</taxon>
        <taxon>indigoferoid/millettioid clade</taxon>
        <taxon>Phaseoleae</taxon>
        <taxon>Canavalia</taxon>
    </lineage>
</organism>
<gene>
    <name evidence="1" type="ORF">VNO77_31448</name>
</gene>
<dbReference type="AlphaFoldDB" id="A0AAN9Q4L5"/>
<name>A0AAN9Q4L5_CANGL</name>
<keyword evidence="2" id="KW-1185">Reference proteome</keyword>
<dbReference type="EMBL" id="JAYMYQ010000007">
    <property type="protein sequence ID" value="KAK7321139.1"/>
    <property type="molecule type" value="Genomic_DNA"/>
</dbReference>
<reference evidence="1 2" key="1">
    <citation type="submission" date="2024-01" db="EMBL/GenBank/DDBJ databases">
        <title>The genomes of 5 underutilized Papilionoideae crops provide insights into root nodulation and disease resistanc.</title>
        <authorList>
            <person name="Jiang F."/>
        </authorList>
    </citation>
    <scope>NUCLEOTIDE SEQUENCE [LARGE SCALE GENOMIC DNA]</scope>
    <source>
        <strain evidence="1">LVBAO_FW01</strain>
        <tissue evidence="1">Leaves</tissue>
    </source>
</reference>
<sequence length="600" mass="66267">MWDVNAGFGLIVKTKNRITPLGISRVQVGAHFPKLLRSWHLAIELALTEMKFALPQTGRSRVCRSSLYPGLTPFTSSVIRLILAFHSSLLDQRKLLSRATFKSDEHVPAYGIQSASRLQDQPQSSTDNLLAKIDVLSGLDALIRNFVKKDDHCVGSSLGKTDKGHYRNKSVPYESCKRRTSAFVRRETFLEFKTLKQPQCSTVLLNGEELFVSSSAVPFGLGGFANVYPCNDSKDSFEQKILVAPCPPNNTLLHATGCTMHLPLICYAMGRLSQHVIVPGHVNGSTSLLEALVDALANENRLHDQVVVGVSNVFVEALIFLAPSKGVFSSGGRTAQASKDFSGVKGRSALKEHRIETSSLNYEPEMLENKKNKGVVQFEIHILIPCMYRIGGHPPRQHTMRGVINKVDVVDYKSEKHTSIENVLALAGNHRYGVDCMNLVDNREAGGTTQQNRCFDGRHESRAPFLMRTAMLYSMLGVPPVQTFADVADLALRWHQGGYTQGSQPQCISLVPLEGVRAGCIYSDVFDELLSYTILGHSGLNLSLSRQPKPSPLLGNQNSPLHWTVHHKLAKAQQLGSLISIGLHWSSLKHLNWGMESLFI</sequence>
<proteinExistence type="predicted"/>
<accession>A0AAN9Q4L5</accession>
<evidence type="ECO:0000313" key="2">
    <source>
        <dbReference type="Proteomes" id="UP001367508"/>
    </source>
</evidence>
<comment type="caution">
    <text evidence="1">The sequence shown here is derived from an EMBL/GenBank/DDBJ whole genome shotgun (WGS) entry which is preliminary data.</text>
</comment>